<dbReference type="OrthoDB" id="119432at2"/>
<dbReference type="STRING" id="634771.SAMN04488128_10966"/>
<dbReference type="Proteomes" id="UP000190367">
    <property type="component" value="Unassembled WGS sequence"/>
</dbReference>
<evidence type="ECO:0000256" key="1">
    <source>
        <dbReference type="ARBA" id="ARBA00008635"/>
    </source>
</evidence>
<accession>A0A1T4U5T3</accession>
<dbReference type="SUPFAM" id="SSF109854">
    <property type="entry name" value="DinB/YfiT-like putative metalloenzymes"/>
    <property type="match status" value="1"/>
</dbReference>
<keyword evidence="5" id="KW-1185">Reference proteome</keyword>
<gene>
    <name evidence="4" type="ORF">SAMN04488128_10966</name>
</gene>
<sequence length="162" mass="18808">MENTTIATPVTAISSADLLEHYQGHRRLTRRLLEGFPEDRFFDYSIGGMRSVAALAMEQINVSGMGVTGAATRNWQTVPKREQPATKQEILDLWDENTRLINEYWPLITEERFQETDKAFGMYEGVVINLVLYFIDNEIHHRGQIYVYYRSLGLEPAPFYER</sequence>
<dbReference type="Pfam" id="PF05163">
    <property type="entry name" value="DinB"/>
    <property type="match status" value="1"/>
</dbReference>
<dbReference type="InterPro" id="IPR034660">
    <property type="entry name" value="DinB/YfiT-like"/>
</dbReference>
<reference evidence="5" key="1">
    <citation type="submission" date="2017-02" db="EMBL/GenBank/DDBJ databases">
        <authorList>
            <person name="Varghese N."/>
            <person name="Submissions S."/>
        </authorList>
    </citation>
    <scope>NUCLEOTIDE SEQUENCE [LARGE SCALE GENOMIC DNA]</scope>
    <source>
        <strain evidence="5">DSM 22224</strain>
    </source>
</reference>
<evidence type="ECO:0000256" key="3">
    <source>
        <dbReference type="PIRSR" id="PIRSR607837-1"/>
    </source>
</evidence>
<dbReference type="Gene3D" id="1.20.120.450">
    <property type="entry name" value="dinb family like domain"/>
    <property type="match status" value="1"/>
</dbReference>
<evidence type="ECO:0000313" key="5">
    <source>
        <dbReference type="Proteomes" id="UP000190367"/>
    </source>
</evidence>
<evidence type="ECO:0000256" key="2">
    <source>
        <dbReference type="ARBA" id="ARBA00022723"/>
    </source>
</evidence>
<name>A0A1T4U5T3_9BACT</name>
<protein>
    <submittedName>
        <fullName evidence="4">Uncharacterized damage-inducible protein DinB (Forms a four-helix bundle)</fullName>
    </submittedName>
</protein>
<dbReference type="EMBL" id="FUWZ01000009">
    <property type="protein sequence ID" value="SKA47868.1"/>
    <property type="molecule type" value="Genomic_DNA"/>
</dbReference>
<keyword evidence="2 3" id="KW-0479">Metal-binding</keyword>
<organism evidence="4 5">
    <name type="scientific">Chitinophaga eiseniae</name>
    <dbReference type="NCBI Taxonomy" id="634771"/>
    <lineage>
        <taxon>Bacteria</taxon>
        <taxon>Pseudomonadati</taxon>
        <taxon>Bacteroidota</taxon>
        <taxon>Chitinophagia</taxon>
        <taxon>Chitinophagales</taxon>
        <taxon>Chitinophagaceae</taxon>
        <taxon>Chitinophaga</taxon>
    </lineage>
</organism>
<dbReference type="AlphaFoldDB" id="A0A1T4U5T3"/>
<comment type="similarity">
    <text evidence="1">Belongs to the DinB family.</text>
</comment>
<dbReference type="InterPro" id="IPR007837">
    <property type="entry name" value="DinB"/>
</dbReference>
<feature type="binding site" evidence="3">
    <location>
        <position position="141"/>
    </location>
    <ligand>
        <name>a divalent metal cation</name>
        <dbReference type="ChEBI" id="CHEBI:60240"/>
    </ligand>
</feature>
<dbReference type="RefSeq" id="WP_078673297.1">
    <property type="nucleotide sequence ID" value="NZ_FUWZ01000009.1"/>
</dbReference>
<proteinExistence type="inferred from homology"/>
<dbReference type="GO" id="GO:0046872">
    <property type="term" value="F:metal ion binding"/>
    <property type="evidence" value="ECO:0007669"/>
    <property type="project" value="UniProtKB-KW"/>
</dbReference>
<evidence type="ECO:0000313" key="4">
    <source>
        <dbReference type="EMBL" id="SKA47868.1"/>
    </source>
</evidence>